<accession>A0ABR1CWV0</accession>
<sequence length="607" mass="67839">MIFAVHLLLIHVAYGSDLGGVLCRLPKDEGYQCGTVGAAHSAFYFDSDFALCGKSLPLMDFAGNIKRCEPKLVPCPLSHECVGHGMESVCCLKADQICQASLNAGSSCGIPPQTRYYYDAPSRLCRSFTFTGCGGNENNFKTKGECTQFCNAEIVCLRGDPHPDRYSINKVATCHEDKHCPRNYTCTAAYGRKGACCPSRDFVCGTPLNERSTRRSVLKEKTWSFNYRKGECEMNEHTVGDEQWNKFASQEQCVDFCIGKCPNHLDVHYNPLTGQPQLCDARSNSGCPLGFECVRTSSFAAVCCRTNPLCPSSESLLLLQNGAGKRCDPDTSDSCPEHYSCQQAKNLEHICCTRPLMCPEGMDALREDGDRLRICTPGVEGNCPTDHVCADVSGHSGTRHLCCRPEKKCIVPYVDFVKKRPKRCFPGDSSCPSSTSCLPVREENENATNTVDLLFFCCHSVDVFTCPDSQMPVMDKATNRPMRLNNIDEEYDRLVEYLHDCTKKAESFKTTKRRLSLETLELVRQRGTAPAAENQKLTSELAMLCREAIKEDLKERKAKRWLKLQRREKCPSRLRQSQDEDDCSPKLEGNNHCIKKGKGENLLRLLL</sequence>
<dbReference type="InterPro" id="IPR006150">
    <property type="entry name" value="Cys_repeat_1"/>
</dbReference>
<evidence type="ECO:0000256" key="1">
    <source>
        <dbReference type="SAM" id="SignalP"/>
    </source>
</evidence>
<dbReference type="EMBL" id="JAVFWL010000003">
    <property type="protein sequence ID" value="KAK6742772.1"/>
    <property type="molecule type" value="Genomic_DNA"/>
</dbReference>
<evidence type="ECO:0000313" key="4">
    <source>
        <dbReference type="Proteomes" id="UP001303046"/>
    </source>
</evidence>
<gene>
    <name evidence="3" type="primary">Necator_chrIII.g10955</name>
    <name evidence="3" type="ORF">RB195_010190</name>
</gene>
<keyword evidence="4" id="KW-1185">Reference proteome</keyword>
<dbReference type="PROSITE" id="PS50279">
    <property type="entry name" value="BPTI_KUNITZ_2"/>
    <property type="match status" value="1"/>
</dbReference>
<feature type="signal peptide" evidence="1">
    <location>
        <begin position="1"/>
        <end position="15"/>
    </location>
</feature>
<dbReference type="InterPro" id="IPR002223">
    <property type="entry name" value="Kunitz_BPTI"/>
</dbReference>
<dbReference type="Proteomes" id="UP001303046">
    <property type="component" value="Unassembled WGS sequence"/>
</dbReference>
<dbReference type="SMART" id="SM00289">
    <property type="entry name" value="WR1"/>
    <property type="match status" value="6"/>
</dbReference>
<dbReference type="PANTHER" id="PTHR46339">
    <property type="entry name" value="PROTEIN CBG15282-RELATED"/>
    <property type="match status" value="1"/>
</dbReference>
<dbReference type="PROSITE" id="PS00280">
    <property type="entry name" value="BPTI_KUNITZ_1"/>
    <property type="match status" value="1"/>
</dbReference>
<name>A0ABR1CWV0_NECAM</name>
<dbReference type="CDD" id="cd22593">
    <property type="entry name" value="Kunitz_conkunitzin"/>
    <property type="match status" value="1"/>
</dbReference>
<dbReference type="InterPro" id="IPR020901">
    <property type="entry name" value="Prtase_inh_Kunz-CS"/>
</dbReference>
<protein>
    <recommendedName>
        <fullName evidence="2">BPTI/Kunitz inhibitor domain-containing protein</fullName>
    </recommendedName>
</protein>
<dbReference type="SUPFAM" id="SSF57362">
    <property type="entry name" value="BPTI-like"/>
    <property type="match status" value="2"/>
</dbReference>
<dbReference type="SMART" id="SM00131">
    <property type="entry name" value="KU"/>
    <property type="match status" value="1"/>
</dbReference>
<dbReference type="Pfam" id="PF00014">
    <property type="entry name" value="Kunitz_BPTI"/>
    <property type="match status" value="1"/>
</dbReference>
<comment type="caution">
    <text evidence="3">The sequence shown here is derived from an EMBL/GenBank/DDBJ whole genome shotgun (WGS) entry which is preliminary data.</text>
</comment>
<proteinExistence type="predicted"/>
<dbReference type="InterPro" id="IPR053014">
    <property type="entry name" value="Cuticle_assoc_divergent"/>
</dbReference>
<dbReference type="PANTHER" id="PTHR46339:SF10">
    <property type="entry name" value="BPTI_KUNITZ INHIBITOR DOMAIN-CONTAINING PROTEIN"/>
    <property type="match status" value="1"/>
</dbReference>
<keyword evidence="1" id="KW-0732">Signal</keyword>
<reference evidence="3 4" key="1">
    <citation type="submission" date="2023-08" db="EMBL/GenBank/DDBJ databases">
        <title>A Necator americanus chromosomal reference genome.</title>
        <authorList>
            <person name="Ilik V."/>
            <person name="Petrzelkova K.J."/>
            <person name="Pardy F."/>
            <person name="Fuh T."/>
            <person name="Niatou-Singa F.S."/>
            <person name="Gouil Q."/>
            <person name="Baker L."/>
            <person name="Ritchie M.E."/>
            <person name="Jex A.R."/>
            <person name="Gazzola D."/>
            <person name="Li H."/>
            <person name="Toshio Fujiwara R."/>
            <person name="Zhan B."/>
            <person name="Aroian R.V."/>
            <person name="Pafco B."/>
            <person name="Schwarz E.M."/>
        </authorList>
    </citation>
    <scope>NUCLEOTIDE SEQUENCE [LARGE SCALE GENOMIC DNA]</scope>
    <source>
        <strain evidence="3 4">Aroian</strain>
        <tissue evidence="3">Whole animal</tissue>
    </source>
</reference>
<feature type="chain" id="PRO_5046026605" description="BPTI/Kunitz inhibitor domain-containing protein" evidence="1">
    <location>
        <begin position="16"/>
        <end position="607"/>
    </location>
</feature>
<evidence type="ECO:0000313" key="3">
    <source>
        <dbReference type="EMBL" id="KAK6742772.1"/>
    </source>
</evidence>
<dbReference type="Pfam" id="PF14625">
    <property type="entry name" value="Lustrin_cystein"/>
    <property type="match status" value="6"/>
</dbReference>
<evidence type="ECO:0000259" key="2">
    <source>
        <dbReference type="PROSITE" id="PS50279"/>
    </source>
</evidence>
<dbReference type="Gene3D" id="4.10.410.10">
    <property type="entry name" value="Pancreatic trypsin inhibitor Kunitz domain"/>
    <property type="match status" value="1"/>
</dbReference>
<dbReference type="InterPro" id="IPR028150">
    <property type="entry name" value="Lustrin_cystein"/>
</dbReference>
<dbReference type="InterPro" id="IPR036880">
    <property type="entry name" value="Kunitz_BPTI_sf"/>
</dbReference>
<organism evidence="3 4">
    <name type="scientific">Necator americanus</name>
    <name type="common">Human hookworm</name>
    <dbReference type="NCBI Taxonomy" id="51031"/>
    <lineage>
        <taxon>Eukaryota</taxon>
        <taxon>Metazoa</taxon>
        <taxon>Ecdysozoa</taxon>
        <taxon>Nematoda</taxon>
        <taxon>Chromadorea</taxon>
        <taxon>Rhabditida</taxon>
        <taxon>Rhabditina</taxon>
        <taxon>Rhabditomorpha</taxon>
        <taxon>Strongyloidea</taxon>
        <taxon>Ancylostomatidae</taxon>
        <taxon>Bunostominae</taxon>
        <taxon>Necator</taxon>
    </lineage>
</organism>
<feature type="domain" description="BPTI/Kunitz inhibitor" evidence="2">
    <location>
        <begin position="98"/>
        <end position="150"/>
    </location>
</feature>